<dbReference type="EMBL" id="JAUYZG010000010">
    <property type="protein sequence ID" value="KAK2896379.1"/>
    <property type="molecule type" value="Genomic_DNA"/>
</dbReference>
<evidence type="ECO:0000313" key="1">
    <source>
        <dbReference type="EMBL" id="KAK2896379.1"/>
    </source>
</evidence>
<accession>A0AA88TXI2</accession>
<dbReference type="AlphaFoldDB" id="A0AA88TXI2"/>
<proteinExistence type="predicted"/>
<gene>
    <name evidence="1" type="ORF">Q8A67_010867</name>
</gene>
<keyword evidence="2" id="KW-1185">Reference proteome</keyword>
<name>A0AA88TXI2_9TELE</name>
<organism evidence="1 2">
    <name type="scientific">Cirrhinus molitorella</name>
    <name type="common">mud carp</name>
    <dbReference type="NCBI Taxonomy" id="172907"/>
    <lineage>
        <taxon>Eukaryota</taxon>
        <taxon>Metazoa</taxon>
        <taxon>Chordata</taxon>
        <taxon>Craniata</taxon>
        <taxon>Vertebrata</taxon>
        <taxon>Euteleostomi</taxon>
        <taxon>Actinopterygii</taxon>
        <taxon>Neopterygii</taxon>
        <taxon>Teleostei</taxon>
        <taxon>Ostariophysi</taxon>
        <taxon>Cypriniformes</taxon>
        <taxon>Cyprinidae</taxon>
        <taxon>Labeoninae</taxon>
        <taxon>Labeonini</taxon>
        <taxon>Cirrhinus</taxon>
    </lineage>
</organism>
<sequence length="99" mass="10523">MVAVKTVKGLGAQRTLVVFCGSQNPPSILPAAPCPLSKLDARGTTPKLQLTAIFSDLLHQTQFPLIKKTSAEINNNVNKLNPDFLSNGQNVQGSAVQPN</sequence>
<reference evidence="1" key="1">
    <citation type="submission" date="2023-08" db="EMBL/GenBank/DDBJ databases">
        <title>Chromosome-level Genome Assembly of mud carp (Cirrhinus molitorella).</title>
        <authorList>
            <person name="Liu H."/>
        </authorList>
    </citation>
    <scope>NUCLEOTIDE SEQUENCE</scope>
    <source>
        <strain evidence="1">Prfri</strain>
        <tissue evidence="1">Muscle</tissue>
    </source>
</reference>
<comment type="caution">
    <text evidence="1">The sequence shown here is derived from an EMBL/GenBank/DDBJ whole genome shotgun (WGS) entry which is preliminary data.</text>
</comment>
<protein>
    <submittedName>
        <fullName evidence="1">Uncharacterized protein</fullName>
    </submittedName>
</protein>
<dbReference type="Proteomes" id="UP001187343">
    <property type="component" value="Unassembled WGS sequence"/>
</dbReference>
<evidence type="ECO:0000313" key="2">
    <source>
        <dbReference type="Proteomes" id="UP001187343"/>
    </source>
</evidence>